<feature type="region of interest" description="Disordered" evidence="6">
    <location>
        <begin position="538"/>
        <end position="580"/>
    </location>
</feature>
<evidence type="ECO:0000256" key="2">
    <source>
        <dbReference type="ARBA" id="ARBA00022771"/>
    </source>
</evidence>
<feature type="domain" description="RING-type" evidence="7">
    <location>
        <begin position="241"/>
        <end position="281"/>
    </location>
</feature>
<dbReference type="OrthoDB" id="273556at2759"/>
<keyword evidence="3" id="KW-0862">Zinc</keyword>
<dbReference type="GO" id="GO:0005737">
    <property type="term" value="C:cytoplasm"/>
    <property type="evidence" value="ECO:0007669"/>
    <property type="project" value="TreeGrafter"/>
</dbReference>
<dbReference type="GO" id="GO:0008270">
    <property type="term" value="F:zinc ion binding"/>
    <property type="evidence" value="ECO:0007669"/>
    <property type="project" value="UniProtKB-KW"/>
</dbReference>
<dbReference type="PROSITE" id="PS50271">
    <property type="entry name" value="ZF_UBP"/>
    <property type="match status" value="1"/>
</dbReference>
<evidence type="ECO:0000256" key="4">
    <source>
        <dbReference type="PROSITE-ProRule" id="PRU00502"/>
    </source>
</evidence>
<dbReference type="PROSITE" id="PS50089">
    <property type="entry name" value="ZF_RING_2"/>
    <property type="match status" value="1"/>
</dbReference>
<evidence type="ECO:0000313" key="10">
    <source>
        <dbReference type="Proteomes" id="UP000750334"/>
    </source>
</evidence>
<dbReference type="AlphaFoldDB" id="A0A9P7B397"/>
<dbReference type="SUPFAM" id="SSF57850">
    <property type="entry name" value="RING/U-box"/>
    <property type="match status" value="2"/>
</dbReference>
<dbReference type="InterPro" id="IPR011422">
    <property type="entry name" value="BRAP2/ETP1_RRM"/>
</dbReference>
<proteinExistence type="predicted"/>
<organism evidence="9 10">
    <name type="scientific">Maudiozyma exigua</name>
    <name type="common">Yeast</name>
    <name type="synonym">Kazachstania exigua</name>
    <dbReference type="NCBI Taxonomy" id="34358"/>
    <lineage>
        <taxon>Eukaryota</taxon>
        <taxon>Fungi</taxon>
        <taxon>Dikarya</taxon>
        <taxon>Ascomycota</taxon>
        <taxon>Saccharomycotina</taxon>
        <taxon>Saccharomycetes</taxon>
        <taxon>Saccharomycetales</taxon>
        <taxon>Saccharomycetaceae</taxon>
        <taxon>Maudiozyma</taxon>
    </lineage>
</organism>
<dbReference type="InterPro" id="IPR047243">
    <property type="entry name" value="RING-H2_BRAP2"/>
</dbReference>
<evidence type="ECO:0000259" key="8">
    <source>
        <dbReference type="PROSITE" id="PS50271"/>
    </source>
</evidence>
<dbReference type="SMART" id="SM00290">
    <property type="entry name" value="ZnF_UBP"/>
    <property type="match status" value="1"/>
</dbReference>
<evidence type="ECO:0000313" key="9">
    <source>
        <dbReference type="EMBL" id="KAG0656599.1"/>
    </source>
</evidence>
<dbReference type="InterPro" id="IPR013083">
    <property type="entry name" value="Znf_RING/FYVE/PHD"/>
</dbReference>
<keyword evidence="5" id="KW-0175">Coiled coil</keyword>
<accession>A0A9P7B397</accession>
<dbReference type="Pfam" id="PF07576">
    <property type="entry name" value="BRAP2"/>
    <property type="match status" value="1"/>
</dbReference>
<protein>
    <recommendedName>
        <fullName evidence="11">RING-type domain-containing protein</fullName>
    </recommendedName>
</protein>
<dbReference type="InterPro" id="IPR001607">
    <property type="entry name" value="Znf_UBP"/>
</dbReference>
<dbReference type="SMART" id="SM00184">
    <property type="entry name" value="RING"/>
    <property type="match status" value="1"/>
</dbReference>
<feature type="compositionally biased region" description="Basic residues" evidence="6">
    <location>
        <begin position="557"/>
        <end position="568"/>
    </location>
</feature>
<dbReference type="GO" id="GO:0007265">
    <property type="term" value="P:Ras protein signal transduction"/>
    <property type="evidence" value="ECO:0007669"/>
    <property type="project" value="TreeGrafter"/>
</dbReference>
<dbReference type="PANTHER" id="PTHR24007:SF7">
    <property type="entry name" value="BRCA1-ASSOCIATED PROTEIN"/>
    <property type="match status" value="1"/>
</dbReference>
<keyword evidence="2 4" id="KW-0863">Zinc-finger</keyword>
<dbReference type="GO" id="GO:0061630">
    <property type="term" value="F:ubiquitin protein ligase activity"/>
    <property type="evidence" value="ECO:0007669"/>
    <property type="project" value="TreeGrafter"/>
</dbReference>
<reference evidence="9 10" key="1">
    <citation type="submission" date="2020-11" db="EMBL/GenBank/DDBJ databases">
        <title>Kefir isolates.</title>
        <authorList>
            <person name="Marcisauskas S."/>
            <person name="Kim Y."/>
            <person name="Blasche S."/>
        </authorList>
    </citation>
    <scope>NUCLEOTIDE SEQUENCE [LARGE SCALE GENOMIC DNA]</scope>
    <source>
        <strain evidence="9 10">OG2</strain>
    </source>
</reference>
<dbReference type="EMBL" id="PUHR01000254">
    <property type="protein sequence ID" value="KAG0656599.1"/>
    <property type="molecule type" value="Genomic_DNA"/>
</dbReference>
<sequence>MNTSYRILIDLLEDTNLQNISELFINDSLFQHTEEHTTNSITRNITKDWRESDILIQTVQMNAFSSSEDKDSLVSKYLGHGMIRLFKLSDTESSHNENEIIVPGDDTMVSILFVPTYFTVHDLLHFYIGDDIINNQITNFRILKNVDGAIGLNFMVLMKFKDNLNAKIFKDNFNGKRFSKMDPEKCHVVSIKEIVFRNNLFQNEKFSTSQYNIPYLMRDPFTMNGYNDTERTKSDIELPTCPVCLERMDSQTTGLITIPCQHTFHCQCLDKWKNSRCPVCRFSSFRLSRDSLLKQMGDSPKCNTCDSHDNLWVCLVCGNMGCGRYNSKHAIQHFENTSHCFAMDIKTQRVWDYAGDNYVHRLVQNEIDGKLVEVGLNMDHSLQVRNSQENGNSSTNANEKDSDMLTEFMRQKEYHLEYVQVLVSQLESQREYYEEKLKEKGSEETTQQLKQKVYSLNKQLQAQTQSTIDRERLIQNKLDELTLMLKGVRENLDEKNKQIERSEQNVKKLTNEKRDLEEQVKDLMFFLETQEKFKDATEEERNGALIIKDPNANSSSKNKKKKKKHKVKIPTLEEIQNSKK</sequence>
<name>A0A9P7B397_MAUEX</name>
<keyword evidence="10" id="KW-1185">Reference proteome</keyword>
<dbReference type="CDD" id="cd16457">
    <property type="entry name" value="RING-H2_BRAP2"/>
    <property type="match status" value="1"/>
</dbReference>
<evidence type="ECO:0008006" key="11">
    <source>
        <dbReference type="Google" id="ProtNLM"/>
    </source>
</evidence>
<dbReference type="GO" id="GO:0016567">
    <property type="term" value="P:protein ubiquitination"/>
    <property type="evidence" value="ECO:0007669"/>
    <property type="project" value="TreeGrafter"/>
</dbReference>
<dbReference type="InterPro" id="IPR001841">
    <property type="entry name" value="Znf_RING"/>
</dbReference>
<feature type="coiled-coil region" evidence="5">
    <location>
        <begin position="478"/>
        <end position="526"/>
    </location>
</feature>
<evidence type="ECO:0000256" key="3">
    <source>
        <dbReference type="ARBA" id="ARBA00022833"/>
    </source>
</evidence>
<evidence type="ECO:0000256" key="1">
    <source>
        <dbReference type="ARBA" id="ARBA00022723"/>
    </source>
</evidence>
<dbReference type="Gene3D" id="3.30.40.10">
    <property type="entry name" value="Zinc/RING finger domain, C3HC4 (zinc finger)"/>
    <property type="match status" value="2"/>
</dbReference>
<feature type="domain" description="UBP-type" evidence="8">
    <location>
        <begin position="275"/>
        <end position="378"/>
    </location>
</feature>
<comment type="caution">
    <text evidence="9">The sequence shown here is derived from an EMBL/GenBank/DDBJ whole genome shotgun (WGS) entry which is preliminary data.</text>
</comment>
<keyword evidence="1" id="KW-0479">Metal-binding</keyword>
<dbReference type="PANTHER" id="PTHR24007">
    <property type="entry name" value="BRCA1-ASSOCIATED PROTEIN"/>
    <property type="match status" value="1"/>
</dbReference>
<evidence type="ECO:0000256" key="5">
    <source>
        <dbReference type="SAM" id="Coils"/>
    </source>
</evidence>
<evidence type="ECO:0000256" key="6">
    <source>
        <dbReference type="SAM" id="MobiDB-lite"/>
    </source>
</evidence>
<gene>
    <name evidence="9" type="ORF">C6P45_002638</name>
</gene>
<dbReference type="Pfam" id="PF13639">
    <property type="entry name" value="zf-RING_2"/>
    <property type="match status" value="1"/>
</dbReference>
<dbReference type="Proteomes" id="UP000750334">
    <property type="component" value="Unassembled WGS sequence"/>
</dbReference>
<evidence type="ECO:0000259" key="7">
    <source>
        <dbReference type="PROSITE" id="PS50089"/>
    </source>
</evidence>
<dbReference type="Pfam" id="PF02148">
    <property type="entry name" value="zf-UBP"/>
    <property type="match status" value="1"/>
</dbReference>